<keyword evidence="3" id="KW-1185">Reference proteome</keyword>
<dbReference type="Proteomes" id="UP000570361">
    <property type="component" value="Unassembled WGS sequence"/>
</dbReference>
<keyword evidence="1" id="KW-0472">Membrane</keyword>
<feature type="transmembrane region" description="Helical" evidence="1">
    <location>
        <begin position="56"/>
        <end position="74"/>
    </location>
</feature>
<evidence type="ECO:0008006" key="4">
    <source>
        <dbReference type="Google" id="ProtNLM"/>
    </source>
</evidence>
<dbReference type="InterPro" id="IPR019649">
    <property type="entry name" value="DUF2512"/>
</dbReference>
<gene>
    <name evidence="2" type="ORF">FHS18_004899</name>
</gene>
<accession>A0A7W5FQ27</accession>
<protein>
    <recommendedName>
        <fullName evidence="4">DUF2512 family protein</fullName>
    </recommendedName>
</protein>
<evidence type="ECO:0000313" key="3">
    <source>
        <dbReference type="Proteomes" id="UP000570361"/>
    </source>
</evidence>
<organism evidence="2 3">
    <name type="scientific">Paenibacillus phyllosphaerae</name>
    <dbReference type="NCBI Taxonomy" id="274593"/>
    <lineage>
        <taxon>Bacteria</taxon>
        <taxon>Bacillati</taxon>
        <taxon>Bacillota</taxon>
        <taxon>Bacilli</taxon>
        <taxon>Bacillales</taxon>
        <taxon>Paenibacillaceae</taxon>
        <taxon>Paenibacillus</taxon>
    </lineage>
</organism>
<sequence length="114" mass="12888">MAKFVFKWLVNGAIVISLMMYYTEATLTEAAIAATGLTIVAYIIGDQLILRKTNNIVATIVDFGLSAAYLYVVADFLDWGLSLDELFFTCLMLGIFEFVFHRFMLSDHSERERA</sequence>
<comment type="caution">
    <text evidence="2">The sequence shown here is derived from an EMBL/GenBank/DDBJ whole genome shotgun (WGS) entry which is preliminary data.</text>
</comment>
<feature type="transmembrane region" description="Helical" evidence="1">
    <location>
        <begin position="28"/>
        <end position="44"/>
    </location>
</feature>
<dbReference type="EMBL" id="JACHXK010000014">
    <property type="protein sequence ID" value="MBB3112797.1"/>
    <property type="molecule type" value="Genomic_DNA"/>
</dbReference>
<evidence type="ECO:0000313" key="2">
    <source>
        <dbReference type="EMBL" id="MBB3112797.1"/>
    </source>
</evidence>
<dbReference type="AlphaFoldDB" id="A0A7W5FQ27"/>
<feature type="transmembrane region" description="Helical" evidence="1">
    <location>
        <begin position="5"/>
        <end position="22"/>
    </location>
</feature>
<dbReference type="Pfam" id="PF10710">
    <property type="entry name" value="DUF2512"/>
    <property type="match status" value="1"/>
</dbReference>
<feature type="transmembrane region" description="Helical" evidence="1">
    <location>
        <begin position="86"/>
        <end position="105"/>
    </location>
</feature>
<name>A0A7W5FQ27_9BACL</name>
<dbReference type="RefSeq" id="WP_183602905.1">
    <property type="nucleotide sequence ID" value="NZ_JACHXK010000014.1"/>
</dbReference>
<keyword evidence="1" id="KW-1133">Transmembrane helix</keyword>
<reference evidence="2 3" key="1">
    <citation type="submission" date="2020-08" db="EMBL/GenBank/DDBJ databases">
        <title>Genomic Encyclopedia of Type Strains, Phase III (KMG-III): the genomes of soil and plant-associated and newly described type strains.</title>
        <authorList>
            <person name="Whitman W."/>
        </authorList>
    </citation>
    <scope>NUCLEOTIDE SEQUENCE [LARGE SCALE GENOMIC DNA]</scope>
    <source>
        <strain evidence="2 3">CECT 5862</strain>
    </source>
</reference>
<proteinExistence type="predicted"/>
<keyword evidence="1" id="KW-0812">Transmembrane</keyword>
<evidence type="ECO:0000256" key="1">
    <source>
        <dbReference type="SAM" id="Phobius"/>
    </source>
</evidence>